<evidence type="ECO:0000256" key="3">
    <source>
        <dbReference type="ARBA" id="ARBA00022737"/>
    </source>
</evidence>
<feature type="repeat" description="TPR" evidence="6">
    <location>
        <begin position="261"/>
        <end position="294"/>
    </location>
</feature>
<feature type="repeat" description="TPR" evidence="6">
    <location>
        <begin position="302"/>
        <end position="335"/>
    </location>
</feature>
<keyword evidence="11" id="KW-1185">Reference proteome</keyword>
<keyword evidence="3" id="KW-0677">Repeat</keyword>
<dbReference type="GO" id="GO:0051879">
    <property type="term" value="F:Hsp90 protein binding"/>
    <property type="evidence" value="ECO:0007669"/>
    <property type="project" value="TreeGrafter"/>
</dbReference>
<dbReference type="EMBL" id="LR824014">
    <property type="protein sequence ID" value="CAH0581632.1"/>
    <property type="molecule type" value="Genomic_DNA"/>
</dbReference>
<feature type="repeat" description="TPR" evidence="6">
    <location>
        <begin position="72"/>
        <end position="105"/>
    </location>
</feature>
<dbReference type="Gene3D" id="1.10.260.100">
    <property type="match status" value="2"/>
</dbReference>
<feature type="repeat" description="TPR" evidence="6">
    <location>
        <begin position="362"/>
        <end position="395"/>
    </location>
</feature>
<dbReference type="SUPFAM" id="SSF48452">
    <property type="entry name" value="TPR-like"/>
    <property type="match status" value="3"/>
</dbReference>
<sequence length="542" mass="62162">MEQVYQLKEKGNQALAWGKFDEAVKYYTKAIALDPQNHVLYSNRSAAYAKDENYTAALADADQTIALNPTWSKGYSRKGSALAYLGRHEEAIAAYEKGLELEPGNEQLASGLAEVKKQAAELQVKTEQLFQKLREHPKTKEWMNDPEYVKMVEKLARNPFDVSVQNLVTKMEDEKITTTIGIMFGLDLNVPMDVDQPAPEKKPEEPPKKEEPEKPKYDDLPQERRLALQEKDLGNDSYKKKDFENALKHYQKAKELDPSDITFYTNMAAVYFEQKEYEKCIKECEKAIDVGRENRADFKLIAKAFTRIGNAYKKMEQWKLAKTYYEKSMSEHRTPEIKTLLSEVEKQIAEEEKKAYVDPVKAEQEKELGNDYFKKGDYSTAVKHYTEAIKRNPDDPKLYSNRAACYTKLAAFDLGLKDCDQCCKLDPKFIKGWIRKGKILQGMQQHSKALTAYQKALELDPSNQEALEGYRACSTQLNSNPEEVRKRAMADPEVQQILRDPAMRCILEQMQQDPQALQDHLKNPDIAAKIQKLLESGLIAIH</sequence>
<protein>
    <recommendedName>
        <fullName evidence="5">Stress-induced-phosphoprotein 1</fullName>
    </recommendedName>
</protein>
<dbReference type="InterPro" id="IPR019734">
    <property type="entry name" value="TPR_rpt"/>
</dbReference>
<dbReference type="InterPro" id="IPR006636">
    <property type="entry name" value="STI1_HS-bd"/>
</dbReference>
<dbReference type="FunFam" id="1.25.40.10:FF:000020">
    <property type="entry name" value="Stress-induced phosphoprotein 1"/>
    <property type="match status" value="1"/>
</dbReference>
<dbReference type="Proteomes" id="UP001154114">
    <property type="component" value="Chromosome 11"/>
</dbReference>
<dbReference type="PANTHER" id="PTHR22904:SF523">
    <property type="entry name" value="STRESS-INDUCED-PHOSPHOPROTEIN 1"/>
    <property type="match status" value="1"/>
</dbReference>
<evidence type="ECO:0000313" key="11">
    <source>
        <dbReference type="Proteomes" id="UP001154114"/>
    </source>
</evidence>
<feature type="compositionally biased region" description="Basic and acidic residues" evidence="8">
    <location>
        <begin position="198"/>
        <end position="222"/>
    </location>
</feature>
<reference evidence="10" key="1">
    <citation type="submission" date="2021-12" db="EMBL/GenBank/DDBJ databases">
        <authorList>
            <person name="King R."/>
        </authorList>
    </citation>
    <scope>NUCLEOTIDE SEQUENCE</scope>
</reference>
<dbReference type="InterPro" id="IPR011990">
    <property type="entry name" value="TPR-like_helical_dom_sf"/>
</dbReference>
<dbReference type="GO" id="GO:0005737">
    <property type="term" value="C:cytoplasm"/>
    <property type="evidence" value="ECO:0007669"/>
    <property type="project" value="UniProtKB-SubCell"/>
</dbReference>
<feature type="repeat" description="TPR" evidence="6">
    <location>
        <begin position="430"/>
        <end position="463"/>
    </location>
</feature>
<feature type="repeat" description="TPR" evidence="6">
    <location>
        <begin position="227"/>
        <end position="260"/>
    </location>
</feature>
<evidence type="ECO:0000256" key="8">
    <source>
        <dbReference type="SAM" id="MobiDB-lite"/>
    </source>
</evidence>
<dbReference type="OrthoDB" id="2423701at2759"/>
<keyword evidence="7" id="KW-0175">Coiled coil</keyword>
<name>A0A9P0FTN2_CHRIL</name>
<organism evidence="10 11">
    <name type="scientific">Chrysodeixis includens</name>
    <name type="common">Soybean looper</name>
    <name type="synonym">Pseudoplusia includens</name>
    <dbReference type="NCBI Taxonomy" id="689277"/>
    <lineage>
        <taxon>Eukaryota</taxon>
        <taxon>Metazoa</taxon>
        <taxon>Ecdysozoa</taxon>
        <taxon>Arthropoda</taxon>
        <taxon>Hexapoda</taxon>
        <taxon>Insecta</taxon>
        <taxon>Pterygota</taxon>
        <taxon>Neoptera</taxon>
        <taxon>Endopterygota</taxon>
        <taxon>Lepidoptera</taxon>
        <taxon>Glossata</taxon>
        <taxon>Ditrysia</taxon>
        <taxon>Noctuoidea</taxon>
        <taxon>Noctuidae</taxon>
        <taxon>Plusiinae</taxon>
        <taxon>Chrysodeixis</taxon>
    </lineage>
</organism>
<keyword evidence="4 6" id="KW-0802">TPR repeat</keyword>
<dbReference type="Pfam" id="PF00515">
    <property type="entry name" value="TPR_1"/>
    <property type="match status" value="3"/>
</dbReference>
<evidence type="ECO:0000313" key="10">
    <source>
        <dbReference type="EMBL" id="CAH0581632.1"/>
    </source>
</evidence>
<evidence type="ECO:0000256" key="7">
    <source>
        <dbReference type="SAM" id="Coils"/>
    </source>
</evidence>
<dbReference type="PROSITE" id="PS50293">
    <property type="entry name" value="TPR_REGION"/>
    <property type="match status" value="1"/>
</dbReference>
<dbReference type="AlphaFoldDB" id="A0A9P0FTN2"/>
<feature type="domain" description="STI1" evidence="9">
    <location>
        <begin position="126"/>
        <end position="168"/>
    </location>
</feature>
<evidence type="ECO:0000256" key="6">
    <source>
        <dbReference type="PROSITE-ProRule" id="PRU00339"/>
    </source>
</evidence>
<evidence type="ECO:0000256" key="5">
    <source>
        <dbReference type="ARBA" id="ARBA00026193"/>
    </source>
</evidence>
<dbReference type="SMART" id="SM00028">
    <property type="entry name" value="TPR"/>
    <property type="match status" value="9"/>
</dbReference>
<gene>
    <name evidence="10" type="ORF">CINC_LOCUS1772</name>
</gene>
<dbReference type="FunFam" id="1.25.40.10:FF:000027">
    <property type="entry name" value="stress-induced-phosphoprotein 1 isoform X1"/>
    <property type="match status" value="1"/>
</dbReference>
<feature type="repeat" description="TPR" evidence="6">
    <location>
        <begin position="4"/>
        <end position="37"/>
    </location>
</feature>
<dbReference type="Pfam" id="PF13181">
    <property type="entry name" value="TPR_8"/>
    <property type="match status" value="1"/>
</dbReference>
<evidence type="ECO:0000256" key="1">
    <source>
        <dbReference type="ARBA" id="ARBA00004496"/>
    </source>
</evidence>
<accession>A0A9P0FTN2</accession>
<dbReference type="Gene3D" id="1.25.40.10">
    <property type="entry name" value="Tetratricopeptide repeat domain"/>
    <property type="match status" value="3"/>
</dbReference>
<dbReference type="PROSITE" id="PS50005">
    <property type="entry name" value="TPR"/>
    <property type="match status" value="7"/>
</dbReference>
<feature type="domain" description="STI1" evidence="9">
    <location>
        <begin position="491"/>
        <end position="530"/>
    </location>
</feature>
<dbReference type="FunFam" id="1.10.260.100:FF:000002">
    <property type="entry name" value="Stress-induced-phosphoprotein 1 (Hsp70/Hsp90-organizing)"/>
    <property type="match status" value="1"/>
</dbReference>
<comment type="subcellular location">
    <subcellularLocation>
        <location evidence="1">Cytoplasm</location>
    </subcellularLocation>
</comment>
<dbReference type="InterPro" id="IPR041243">
    <property type="entry name" value="STI1/HOP_DP"/>
</dbReference>
<dbReference type="Pfam" id="PF13414">
    <property type="entry name" value="TPR_11"/>
    <property type="match status" value="2"/>
</dbReference>
<dbReference type="PANTHER" id="PTHR22904">
    <property type="entry name" value="TPR REPEAT CONTAINING PROTEIN"/>
    <property type="match status" value="1"/>
</dbReference>
<dbReference type="FunFam" id="1.25.40.10:FF:000010">
    <property type="entry name" value="Stress-induced phosphoprotein 1"/>
    <property type="match status" value="1"/>
</dbReference>
<dbReference type="Pfam" id="PF17830">
    <property type="entry name" value="STI1-HOP_DP"/>
    <property type="match status" value="2"/>
</dbReference>
<dbReference type="SMART" id="SM00727">
    <property type="entry name" value="STI1"/>
    <property type="match status" value="2"/>
</dbReference>
<evidence type="ECO:0000259" key="9">
    <source>
        <dbReference type="SMART" id="SM00727"/>
    </source>
</evidence>
<feature type="coiled-coil region" evidence="7">
    <location>
        <begin position="105"/>
        <end position="132"/>
    </location>
</feature>
<proteinExistence type="predicted"/>
<evidence type="ECO:0000256" key="4">
    <source>
        <dbReference type="ARBA" id="ARBA00022803"/>
    </source>
</evidence>
<keyword evidence="2" id="KW-0963">Cytoplasm</keyword>
<evidence type="ECO:0000256" key="2">
    <source>
        <dbReference type="ARBA" id="ARBA00022490"/>
    </source>
</evidence>
<feature type="region of interest" description="Disordered" evidence="8">
    <location>
        <begin position="192"/>
        <end position="222"/>
    </location>
</feature>